<dbReference type="SUPFAM" id="SSF52047">
    <property type="entry name" value="RNI-like"/>
    <property type="match status" value="1"/>
</dbReference>
<protein>
    <recommendedName>
        <fullName evidence="2">Bacterial repeat domain-containing protein</fullName>
    </recommendedName>
</protein>
<organism evidence="3 4">
    <name type="scientific">Porphyromonas asaccharolytica (strain ATCC 25260 / DSM 20707 / BCRC 10618 / CCUG 7834 / JCM 6326 / LMG 13178 / VPI 4198 / B440)</name>
    <name type="common">Bacteroides asaccharolyticus</name>
    <dbReference type="NCBI Taxonomy" id="879243"/>
    <lineage>
        <taxon>Bacteria</taxon>
        <taxon>Pseudomonadati</taxon>
        <taxon>Bacteroidota</taxon>
        <taxon>Bacteroidia</taxon>
        <taxon>Bacteroidales</taxon>
        <taxon>Porphyromonadaceae</taxon>
        <taxon>Porphyromonas</taxon>
    </lineage>
</organism>
<dbReference type="Pfam" id="PF18998">
    <property type="entry name" value="Flg_new_2"/>
    <property type="match status" value="1"/>
</dbReference>
<keyword evidence="4" id="KW-1185">Reference proteome</keyword>
<dbReference type="InterPro" id="IPR032675">
    <property type="entry name" value="LRR_dom_sf"/>
</dbReference>
<feature type="domain" description="Bacterial repeat" evidence="2">
    <location>
        <begin position="504"/>
        <end position="564"/>
    </location>
</feature>
<name>F4KN37_PORAD</name>
<dbReference type="RefSeq" id="WP_013759992.1">
    <property type="nucleotide sequence ID" value="NC_015501.1"/>
</dbReference>
<evidence type="ECO:0000313" key="4">
    <source>
        <dbReference type="Proteomes" id="UP000006545"/>
    </source>
</evidence>
<dbReference type="EMBL" id="CP002689">
    <property type="protein sequence ID" value="AEE12375.1"/>
    <property type="molecule type" value="Genomic_DNA"/>
</dbReference>
<accession>F4KN37</accession>
<evidence type="ECO:0000313" key="3">
    <source>
        <dbReference type="EMBL" id="AEE12375.1"/>
    </source>
</evidence>
<reference evidence="4" key="1">
    <citation type="submission" date="2011-04" db="EMBL/GenBank/DDBJ databases">
        <title>The complete genome of Porphyromonas asaccharolytica DSM 20707.</title>
        <authorList>
            <person name="Lucas S."/>
            <person name="Han J."/>
            <person name="Lapidus A."/>
            <person name="Bruce D."/>
            <person name="Goodwin L."/>
            <person name="Pitluck S."/>
            <person name="Peters L."/>
            <person name="Kyrpides N."/>
            <person name="Mavromatis K."/>
            <person name="Ivanova N."/>
            <person name="Ovchinnikova G."/>
            <person name="Pagani I."/>
            <person name="Lu M."/>
            <person name="Detter J.C."/>
            <person name="Tapia R."/>
            <person name="Han C."/>
            <person name="Land M."/>
            <person name="Hauser L."/>
            <person name="Markowitz V."/>
            <person name="Cheng J.-F."/>
            <person name="Hugenholtz P."/>
            <person name="Woyke T."/>
            <person name="Wu D."/>
            <person name="Gronow S."/>
            <person name="Wellnitz S."/>
            <person name="Brambilla E."/>
            <person name="Klenk H.-P."/>
            <person name="Eisen J.A."/>
        </authorList>
    </citation>
    <scope>NUCLEOTIDE SEQUENCE [LARGE SCALE GENOMIC DNA]</scope>
    <source>
        <strain evidence="4">ATCC 25260 / DSM 20707 / VPI 4198</strain>
    </source>
</reference>
<dbReference type="InterPro" id="IPR044060">
    <property type="entry name" value="Bacterial_rp_domain"/>
</dbReference>
<dbReference type="KEGG" id="pah:Poras_0421"/>
<feature type="chain" id="PRO_5003316818" description="Bacterial repeat domain-containing protein" evidence="1">
    <location>
        <begin position="21"/>
        <end position="729"/>
    </location>
</feature>
<dbReference type="STRING" id="879243.Poras_0421"/>
<sequence length="729" mass="80899">MKAKITYWLLLCLLPLQALLAQDALEYPIKLCVTPGSSSVTFKYNTLPGASVTIYWGDGSSETLADPKSRYAKAVTHTYAKPVAEGTKITIDGTSVTMLEEPWATEGQLNVLGFGQIASPVLERLDFAFACPMSGSTTPYHLDVSRCPQLKVLKVQNLRSITLPQDGTLEELSLSTRLGTPEMPSLQGTLDLTQQKHLQKLKLNTQLQLQAIDLTGLTQLSSLEVYNNPQLRRLVGVKGLATLRKANLMGNALTYDQLPLFTDELRESDVNYDQCPEITLDPIHVSPRTIDLSFQQTVQDAKGQSYTTTYPNVMIASEEGEAPNTPIFSDQYSVERGVFKLSESLFTRGGQQLDTLLVGIQTHNDYYPHYATAAETNQIVARVPRTASEQPTGQARVTFSMNEGGTLSVAIVNPWKELASGDLVERGTKVYIQSELEDGYQVDYYEINGERCHEAYQYLIEYIITDDVNIVAHYKKLPAEGYTITYDSEGGGIIEDAYYMNNMGTAVKIKSGDRIPAGTEITFVAKADKGHELDYWRTDGERALDEGSPFYYELYRDGHVTAVFRELTVPQYPFNFTYGPGGYLSVRLSSTQEIINSGTLVKEGETVYCVATPDPTLRVDKWIVNGEEMTDWRDELEVGVKVDKEINLEVTFCRGNALTTPTAETPRVYIANDRLIVEGYAADTEMSLYTAQGILIGTARCGEPYNSSTLPSGPYLVRIGDQLYRVLVD</sequence>
<evidence type="ECO:0000256" key="1">
    <source>
        <dbReference type="SAM" id="SignalP"/>
    </source>
</evidence>
<dbReference type="HOGENOM" id="CLU_379857_0_0_10"/>
<gene>
    <name evidence="3" type="ordered locus">Poras_0421</name>
</gene>
<dbReference type="AlphaFoldDB" id="F4KN37"/>
<keyword evidence="1" id="KW-0732">Signal</keyword>
<evidence type="ECO:0000259" key="2">
    <source>
        <dbReference type="Pfam" id="PF18998"/>
    </source>
</evidence>
<dbReference type="Gene3D" id="3.80.10.10">
    <property type="entry name" value="Ribonuclease Inhibitor"/>
    <property type="match status" value="1"/>
</dbReference>
<dbReference type="OrthoDB" id="1050622at2"/>
<dbReference type="Proteomes" id="UP000006545">
    <property type="component" value="Chromosome"/>
</dbReference>
<feature type="signal peptide" evidence="1">
    <location>
        <begin position="1"/>
        <end position="20"/>
    </location>
</feature>
<dbReference type="eggNOG" id="ENOG5030JN3">
    <property type="taxonomic scope" value="Bacteria"/>
</dbReference>
<proteinExistence type="predicted"/>